<comment type="function">
    <text evidence="15">Lytic polysaccharide monooxygenase (LMPO) that depolymerizes crystalline and amorphous polysaccharides via the oxidation of scissile alpha- or beta-(1-4)-glycosidic bonds, yielding C1 and/or C4 oxidation products. Catalysis by LPMOs requires the reduction of the active-site copper from Cu(II) to Cu(I) by a reducing agent and H(2)O(2) or O(2) as a cosubstrate.</text>
</comment>
<keyword evidence="8" id="KW-0186">Copper</keyword>
<dbReference type="GO" id="GO:0004497">
    <property type="term" value="F:monooxygenase activity"/>
    <property type="evidence" value="ECO:0007669"/>
    <property type="project" value="UniProtKB-KW"/>
</dbReference>
<sequence length="432" mass="44157">MSFSKIQAATLLGALASSVSAHGLLASIAVDGTTYKAYDPSFQYSSTPSDVVEWECPECQDNGFVDPTMYTDVTKIACHKDATAGPSVAKVAAGGTVDIKWTTWPDSHKGPVIDYLAKVDDATKATSAELQFFKIDEAGYDGTQWAAEKLIANDLTWSVKIPSNIAAGQYVLRHEIIALHSAGQANGAQNYPKCVNIEVTGGGSETPTGITADQFYTPTDPGILVNIYGTISSYEIPGPALFDGASSGSDTSAIASSTAAASTTAVPTSAATVETSTVETSAVETSAAPTTAAPTTVATSAVSGSTTTVDETVVVTATIAPSSAASLEENVQSTIAVATPTATATAVPTSVIDPLVSGIGAISTAIPTSFLTQPLPTAVPTGATGNASGPLPSKPLPAGVTLKDLLEWLSYYLKNIRKGGRATAARKHPRAF</sequence>
<comment type="catalytic activity">
    <reaction evidence="14 15">
        <text>[(1-&gt;4)-beta-D-glucosyl]n+m + reduced acceptor + O2 = 4-dehydro-beta-D-glucosyl-[(1-&gt;4)-beta-D-glucosyl]n-1 + [(1-&gt;4)-beta-D-glucosyl]m + acceptor + H2O.</text>
        <dbReference type="EC" id="1.14.99.56"/>
    </reaction>
</comment>
<evidence type="ECO:0000256" key="14">
    <source>
        <dbReference type="ARBA" id="ARBA00045077"/>
    </source>
</evidence>
<dbReference type="InterPro" id="IPR049892">
    <property type="entry name" value="AA9"/>
</dbReference>
<gene>
    <name evidence="19" type="ORF">K458DRAFT_292589</name>
</gene>
<keyword evidence="12 15" id="KW-0624">Polysaccharide degradation</keyword>
<keyword evidence="11 15" id="KW-0119">Carbohydrate metabolism</keyword>
<comment type="subcellular location">
    <subcellularLocation>
        <location evidence="2 15">Secreted</location>
    </subcellularLocation>
</comment>
<comment type="cofactor">
    <cofactor evidence="1">
        <name>Cu(2+)</name>
        <dbReference type="ChEBI" id="CHEBI:29036"/>
    </cofactor>
</comment>
<dbReference type="GO" id="GO:0046872">
    <property type="term" value="F:metal ion binding"/>
    <property type="evidence" value="ECO:0007669"/>
    <property type="project" value="UniProtKB-KW"/>
</dbReference>
<proteinExistence type="inferred from homology"/>
<dbReference type="Proteomes" id="UP000799291">
    <property type="component" value="Unassembled WGS sequence"/>
</dbReference>
<keyword evidence="6 15" id="KW-0136">Cellulose degradation</keyword>
<protein>
    <recommendedName>
        <fullName evidence="15">AA9 family lytic polysaccharide monooxygenase</fullName>
        <ecNumber evidence="15">1.14.99.56</ecNumber>
    </recommendedName>
    <alternativeName>
        <fullName evidence="15">Endo-beta-1,4-glucanase</fullName>
    </alternativeName>
    <alternativeName>
        <fullName evidence="15">Glycosyl hydrolase 61 family protein</fullName>
    </alternativeName>
</protein>
<evidence type="ECO:0000256" key="13">
    <source>
        <dbReference type="ARBA" id="ARBA00044502"/>
    </source>
</evidence>
<evidence type="ECO:0000256" key="1">
    <source>
        <dbReference type="ARBA" id="ARBA00001973"/>
    </source>
</evidence>
<dbReference type="GO" id="GO:0030245">
    <property type="term" value="P:cellulose catabolic process"/>
    <property type="evidence" value="ECO:0007669"/>
    <property type="project" value="UniProtKB-UniRule"/>
</dbReference>
<evidence type="ECO:0000256" key="9">
    <source>
        <dbReference type="ARBA" id="ARBA00023033"/>
    </source>
</evidence>
<evidence type="ECO:0000256" key="8">
    <source>
        <dbReference type="ARBA" id="ARBA00023008"/>
    </source>
</evidence>
<dbReference type="PANTHER" id="PTHR33353:SF36">
    <property type="entry name" value="ENDO-BETA-1,4-GLUCANASE D"/>
    <property type="match status" value="1"/>
</dbReference>
<evidence type="ECO:0000256" key="2">
    <source>
        <dbReference type="ARBA" id="ARBA00004613"/>
    </source>
</evidence>
<dbReference type="GO" id="GO:0008810">
    <property type="term" value="F:cellulase activity"/>
    <property type="evidence" value="ECO:0007669"/>
    <property type="project" value="UniProtKB-UniRule"/>
</dbReference>
<dbReference type="OrthoDB" id="4849160at2759"/>
<keyword evidence="3 15" id="KW-0964">Secreted</keyword>
<dbReference type="Gene3D" id="2.70.50.70">
    <property type="match status" value="1"/>
</dbReference>
<keyword evidence="20" id="KW-1185">Reference proteome</keyword>
<comment type="similarity">
    <text evidence="13">Belongs to the polysaccharide monooxygenase AA9 family.</text>
</comment>
<evidence type="ECO:0000256" key="3">
    <source>
        <dbReference type="ARBA" id="ARBA00022525"/>
    </source>
</evidence>
<dbReference type="PANTHER" id="PTHR33353">
    <property type="entry name" value="PUTATIVE (AFU_ORTHOLOGUE AFUA_1G12560)-RELATED"/>
    <property type="match status" value="1"/>
</dbReference>
<evidence type="ECO:0000256" key="6">
    <source>
        <dbReference type="ARBA" id="ARBA00023001"/>
    </source>
</evidence>
<keyword evidence="5 17" id="KW-0732">Signal</keyword>
<organism evidence="19 20">
    <name type="scientific">Lentithecium fluviatile CBS 122367</name>
    <dbReference type="NCBI Taxonomy" id="1168545"/>
    <lineage>
        <taxon>Eukaryota</taxon>
        <taxon>Fungi</taxon>
        <taxon>Dikarya</taxon>
        <taxon>Ascomycota</taxon>
        <taxon>Pezizomycotina</taxon>
        <taxon>Dothideomycetes</taxon>
        <taxon>Pleosporomycetidae</taxon>
        <taxon>Pleosporales</taxon>
        <taxon>Massarineae</taxon>
        <taxon>Lentitheciaceae</taxon>
        <taxon>Lentithecium</taxon>
    </lineage>
</organism>
<dbReference type="CDD" id="cd21175">
    <property type="entry name" value="LPMO_AA9"/>
    <property type="match status" value="1"/>
</dbReference>
<name>A0A6G1JEB0_9PLEO</name>
<feature type="region of interest" description="Disordered" evidence="16">
    <location>
        <begin position="277"/>
        <end position="305"/>
    </location>
</feature>
<evidence type="ECO:0000313" key="20">
    <source>
        <dbReference type="Proteomes" id="UP000799291"/>
    </source>
</evidence>
<evidence type="ECO:0000256" key="7">
    <source>
        <dbReference type="ARBA" id="ARBA00023002"/>
    </source>
</evidence>
<comment type="domain">
    <text evidence="15">Has a modular structure: an endo-beta-1,4-glucanase catalytic module at the N-terminus, a linker rich in serines and threonines, and a C-terminal carbohydrate-binding module (CBM).</text>
</comment>
<dbReference type="Pfam" id="PF03443">
    <property type="entry name" value="AA9"/>
    <property type="match status" value="1"/>
</dbReference>
<keyword evidence="10 15" id="KW-1015">Disulfide bond</keyword>
<accession>A0A6G1JEB0</accession>
<evidence type="ECO:0000256" key="12">
    <source>
        <dbReference type="ARBA" id="ARBA00023326"/>
    </source>
</evidence>
<keyword evidence="4" id="KW-0479">Metal-binding</keyword>
<evidence type="ECO:0000256" key="17">
    <source>
        <dbReference type="SAM" id="SignalP"/>
    </source>
</evidence>
<keyword evidence="9 19" id="KW-0503">Monooxygenase</keyword>
<reference evidence="19" key="1">
    <citation type="journal article" date="2020" name="Stud. Mycol.">
        <title>101 Dothideomycetes genomes: a test case for predicting lifestyles and emergence of pathogens.</title>
        <authorList>
            <person name="Haridas S."/>
            <person name="Albert R."/>
            <person name="Binder M."/>
            <person name="Bloem J."/>
            <person name="Labutti K."/>
            <person name="Salamov A."/>
            <person name="Andreopoulos B."/>
            <person name="Baker S."/>
            <person name="Barry K."/>
            <person name="Bills G."/>
            <person name="Bluhm B."/>
            <person name="Cannon C."/>
            <person name="Castanera R."/>
            <person name="Culley D."/>
            <person name="Daum C."/>
            <person name="Ezra D."/>
            <person name="Gonzalez J."/>
            <person name="Henrissat B."/>
            <person name="Kuo A."/>
            <person name="Liang C."/>
            <person name="Lipzen A."/>
            <person name="Lutzoni F."/>
            <person name="Magnuson J."/>
            <person name="Mondo S."/>
            <person name="Nolan M."/>
            <person name="Ohm R."/>
            <person name="Pangilinan J."/>
            <person name="Park H.-J."/>
            <person name="Ramirez L."/>
            <person name="Alfaro M."/>
            <person name="Sun H."/>
            <person name="Tritt A."/>
            <person name="Yoshinaga Y."/>
            <person name="Zwiers L.-H."/>
            <person name="Turgeon B."/>
            <person name="Goodwin S."/>
            <person name="Spatafora J."/>
            <person name="Crous P."/>
            <person name="Grigoriev I."/>
        </authorList>
    </citation>
    <scope>NUCLEOTIDE SEQUENCE</scope>
    <source>
        <strain evidence="19">CBS 122367</strain>
    </source>
</reference>
<dbReference type="GO" id="GO:0030248">
    <property type="term" value="F:cellulose binding"/>
    <property type="evidence" value="ECO:0007669"/>
    <property type="project" value="UniProtKB-UniRule"/>
</dbReference>
<feature type="domain" description="Auxiliary Activity family 9 catalytic" evidence="18">
    <location>
        <begin position="22"/>
        <end position="232"/>
    </location>
</feature>
<evidence type="ECO:0000256" key="11">
    <source>
        <dbReference type="ARBA" id="ARBA00023277"/>
    </source>
</evidence>
<evidence type="ECO:0000256" key="16">
    <source>
        <dbReference type="SAM" id="MobiDB-lite"/>
    </source>
</evidence>
<evidence type="ECO:0000259" key="18">
    <source>
        <dbReference type="Pfam" id="PF03443"/>
    </source>
</evidence>
<dbReference type="GO" id="GO:0005576">
    <property type="term" value="C:extracellular region"/>
    <property type="evidence" value="ECO:0007669"/>
    <property type="project" value="UniProtKB-SubCell"/>
</dbReference>
<dbReference type="EMBL" id="MU005573">
    <property type="protein sequence ID" value="KAF2688778.1"/>
    <property type="molecule type" value="Genomic_DNA"/>
</dbReference>
<evidence type="ECO:0000256" key="4">
    <source>
        <dbReference type="ARBA" id="ARBA00022723"/>
    </source>
</evidence>
<evidence type="ECO:0000256" key="10">
    <source>
        <dbReference type="ARBA" id="ARBA00023157"/>
    </source>
</evidence>
<evidence type="ECO:0000313" key="19">
    <source>
        <dbReference type="EMBL" id="KAF2688778.1"/>
    </source>
</evidence>
<dbReference type="EC" id="1.14.99.56" evidence="15"/>
<evidence type="ECO:0000256" key="15">
    <source>
        <dbReference type="RuleBase" id="RU368122"/>
    </source>
</evidence>
<dbReference type="InterPro" id="IPR005103">
    <property type="entry name" value="AA9_LPMO"/>
</dbReference>
<evidence type="ECO:0000256" key="5">
    <source>
        <dbReference type="ARBA" id="ARBA00022729"/>
    </source>
</evidence>
<feature type="chain" id="PRO_5026278828" description="AA9 family lytic polysaccharide monooxygenase" evidence="17">
    <location>
        <begin position="22"/>
        <end position="432"/>
    </location>
</feature>
<dbReference type="AlphaFoldDB" id="A0A6G1JEB0"/>
<keyword evidence="7" id="KW-0560">Oxidoreductase</keyword>
<feature type="signal peptide" evidence="17">
    <location>
        <begin position="1"/>
        <end position="21"/>
    </location>
</feature>